<evidence type="ECO:0000313" key="2">
    <source>
        <dbReference type="EMBL" id="EAW06643.1"/>
    </source>
</evidence>
<dbReference type="VEuPathDB" id="FungiDB:ACLA_083380"/>
<dbReference type="GeneID" id="4700517"/>
<evidence type="ECO:0000256" key="1">
    <source>
        <dbReference type="SAM" id="MobiDB-lite"/>
    </source>
</evidence>
<keyword evidence="3" id="KW-1185">Reference proteome</keyword>
<protein>
    <submittedName>
        <fullName evidence="2">Uncharacterized protein</fullName>
    </submittedName>
</protein>
<dbReference type="Proteomes" id="UP000006701">
    <property type="component" value="Unassembled WGS sequence"/>
</dbReference>
<dbReference type="OMA" id="LPGWETM"/>
<reference evidence="2 3" key="1">
    <citation type="journal article" date="2008" name="PLoS Genet.">
        <title>Genomic islands in the pathogenic filamentous fungus Aspergillus fumigatus.</title>
        <authorList>
            <person name="Fedorova N.D."/>
            <person name="Khaldi N."/>
            <person name="Joardar V.S."/>
            <person name="Maiti R."/>
            <person name="Amedeo P."/>
            <person name="Anderson M.J."/>
            <person name="Crabtree J."/>
            <person name="Silva J.C."/>
            <person name="Badger J.H."/>
            <person name="Albarraq A."/>
            <person name="Angiuoli S."/>
            <person name="Bussey H."/>
            <person name="Bowyer P."/>
            <person name="Cotty P.J."/>
            <person name="Dyer P.S."/>
            <person name="Egan A."/>
            <person name="Galens K."/>
            <person name="Fraser-Liggett C.M."/>
            <person name="Haas B.J."/>
            <person name="Inman J.M."/>
            <person name="Kent R."/>
            <person name="Lemieux S."/>
            <person name="Malavazi I."/>
            <person name="Orvis J."/>
            <person name="Roemer T."/>
            <person name="Ronning C.M."/>
            <person name="Sundaram J.P."/>
            <person name="Sutton G."/>
            <person name="Turner G."/>
            <person name="Venter J.C."/>
            <person name="White O.R."/>
            <person name="Whitty B.R."/>
            <person name="Youngman P."/>
            <person name="Wolfe K.H."/>
            <person name="Goldman G.H."/>
            <person name="Wortman J.R."/>
            <person name="Jiang B."/>
            <person name="Denning D.W."/>
            <person name="Nierman W.C."/>
        </authorList>
    </citation>
    <scope>NUCLEOTIDE SEQUENCE [LARGE SCALE GENOMIC DNA]</scope>
    <source>
        <strain evidence="3">ATCC 1007 / CBS 513.65 / DSM 816 / NCTC 3887 / NRRL 1</strain>
    </source>
</reference>
<dbReference type="STRING" id="344612.A1CTK6"/>
<feature type="compositionally biased region" description="Polar residues" evidence="1">
    <location>
        <begin position="1"/>
        <end position="22"/>
    </location>
</feature>
<dbReference type="KEGG" id="act:ACLA_083380"/>
<sequence>MATPSSAGDNPPNHRTSSTSGGASAVPTPANNSGGGRGWGDKGFFKGGSEGPGHVAVSDMDKPKSTMGDFLGLSSQKGAASDHFHTRVEGASEMGDRGSCQTEDHSFMEHRPACPKTLPGWSKTKEVLNT</sequence>
<dbReference type="HOGENOM" id="CLU_1886446_0_0_1"/>
<dbReference type="AlphaFoldDB" id="A1CTK6"/>
<gene>
    <name evidence="2" type="ORF">ACLA_083380</name>
</gene>
<organism evidence="2 3">
    <name type="scientific">Aspergillus clavatus (strain ATCC 1007 / CBS 513.65 / DSM 816 / NCTC 3887 / NRRL 1 / QM 1276 / 107)</name>
    <dbReference type="NCBI Taxonomy" id="344612"/>
    <lineage>
        <taxon>Eukaryota</taxon>
        <taxon>Fungi</taxon>
        <taxon>Dikarya</taxon>
        <taxon>Ascomycota</taxon>
        <taxon>Pezizomycotina</taxon>
        <taxon>Eurotiomycetes</taxon>
        <taxon>Eurotiomycetidae</taxon>
        <taxon>Eurotiales</taxon>
        <taxon>Aspergillaceae</taxon>
        <taxon>Aspergillus</taxon>
        <taxon>Aspergillus subgen. Fumigati</taxon>
    </lineage>
</organism>
<feature type="region of interest" description="Disordered" evidence="1">
    <location>
        <begin position="1"/>
        <end position="62"/>
    </location>
</feature>
<dbReference type="eggNOG" id="ENOG502RNUA">
    <property type="taxonomic scope" value="Eukaryota"/>
</dbReference>
<proteinExistence type="predicted"/>
<dbReference type="OrthoDB" id="4504900at2759"/>
<accession>A1CTK6</accession>
<dbReference type="RefSeq" id="XP_001268069.1">
    <property type="nucleotide sequence ID" value="XM_001268068.1"/>
</dbReference>
<name>A1CTK6_ASPCL</name>
<evidence type="ECO:0000313" key="3">
    <source>
        <dbReference type="Proteomes" id="UP000006701"/>
    </source>
</evidence>
<dbReference type="EMBL" id="DS027060">
    <property type="protein sequence ID" value="EAW06643.1"/>
    <property type="molecule type" value="Genomic_DNA"/>
</dbReference>
<feature type="region of interest" description="Disordered" evidence="1">
    <location>
        <begin position="90"/>
        <end position="112"/>
    </location>
</feature>